<evidence type="ECO:0000256" key="8">
    <source>
        <dbReference type="ARBA" id="ARBA00022786"/>
    </source>
</evidence>
<evidence type="ECO:0000256" key="11">
    <source>
        <dbReference type="SAM" id="Coils"/>
    </source>
</evidence>
<organism evidence="15 16">
    <name type="scientific">Chrysochromulina tobinii</name>
    <dbReference type="NCBI Taxonomy" id="1460289"/>
    <lineage>
        <taxon>Eukaryota</taxon>
        <taxon>Haptista</taxon>
        <taxon>Haptophyta</taxon>
        <taxon>Prymnesiophyceae</taxon>
        <taxon>Prymnesiales</taxon>
        <taxon>Chrysochromulinaceae</taxon>
        <taxon>Chrysochromulina</taxon>
    </lineage>
</organism>
<feature type="compositionally biased region" description="Polar residues" evidence="12">
    <location>
        <begin position="562"/>
        <end position="571"/>
    </location>
</feature>
<feature type="non-terminal residue" evidence="15">
    <location>
        <position position="1"/>
    </location>
</feature>
<keyword evidence="9" id="KW-0862">Zinc</keyword>
<dbReference type="PROSITE" id="PS00518">
    <property type="entry name" value="ZF_RING_1"/>
    <property type="match status" value="1"/>
</dbReference>
<evidence type="ECO:0000256" key="3">
    <source>
        <dbReference type="ARBA" id="ARBA00012251"/>
    </source>
</evidence>
<evidence type="ECO:0000256" key="4">
    <source>
        <dbReference type="ARBA" id="ARBA00022679"/>
    </source>
</evidence>
<evidence type="ECO:0000256" key="2">
    <source>
        <dbReference type="ARBA" id="ARBA00004906"/>
    </source>
</evidence>
<dbReference type="InterPro" id="IPR044066">
    <property type="entry name" value="TRIAD_supradom"/>
</dbReference>
<feature type="domain" description="RING-type" evidence="14">
    <location>
        <begin position="169"/>
        <end position="390"/>
    </location>
</feature>
<feature type="domain" description="RING-type" evidence="13">
    <location>
        <begin position="173"/>
        <end position="221"/>
    </location>
</feature>
<dbReference type="GO" id="GO:0016567">
    <property type="term" value="P:protein ubiquitination"/>
    <property type="evidence" value="ECO:0007669"/>
    <property type="project" value="InterPro"/>
</dbReference>
<keyword evidence="16" id="KW-1185">Reference proteome</keyword>
<dbReference type="InterPro" id="IPR031127">
    <property type="entry name" value="E3_UB_ligase_RBR"/>
</dbReference>
<sequence length="571" mass="63754">STLPLRANAKRGSSARVSRQVCASQHNPSAEMDSGSEMEYEEEDYGESDGYNSEGGASDAFEAPPVVAVEATFRVLTPEQCLERANAKVAEVVELLCCDTQVAALLLRRYRWDMDKLTDAYMADPDAVAVKAGARTADGSDRSILWTGGPSASAPPQALVVGVPTPSLRAQTCAICYESKTSYSALACGHPFCNDCYADFLGHKIADEGHECFFARCPEPKCSMVVTPALVRSLVTDADKLRRYENAANLARSFVDDQPSLKWCPAPDCAKAVQSRAASAAVAAGSKRGFSVKCSCSHRFCFSCLHEDHAPASCTDLSAWTVKCRDDSETYNWLVANTKACPKCQTSIEKNGGCNHMTCKNTSCKYEFCWVCCGPWKDHSGSYYNCNKYDPDKDKQSPDGKKKDSSRQALERYLHYYTRYTNHDKSLKLETDNRKKMEQKIRDMEQLGDNTWMDCQYLSEANEALHNCRYTLKFTYVYAFYLPREETHRQNFEMQQAELENQTEKLSEMLERKVEDIDRMEVVHCYKMAEKRQVNLMELVAAHYGEIETPAASREVSRDAGGSSSDPIVVA</sequence>
<evidence type="ECO:0000259" key="14">
    <source>
        <dbReference type="PROSITE" id="PS51873"/>
    </source>
</evidence>
<dbReference type="GO" id="GO:0061630">
    <property type="term" value="F:ubiquitin protein ligase activity"/>
    <property type="evidence" value="ECO:0007669"/>
    <property type="project" value="UniProtKB-EC"/>
</dbReference>
<dbReference type="Pfam" id="PF22605">
    <property type="entry name" value="IBR_2"/>
    <property type="match status" value="1"/>
</dbReference>
<dbReference type="InterPro" id="IPR013083">
    <property type="entry name" value="Znf_RING/FYVE/PHD"/>
</dbReference>
<dbReference type="Gene3D" id="1.20.120.1750">
    <property type="match status" value="1"/>
</dbReference>
<dbReference type="InterPro" id="IPR002867">
    <property type="entry name" value="IBR_dom"/>
</dbReference>
<feature type="compositionally biased region" description="Acidic residues" evidence="12">
    <location>
        <begin position="34"/>
        <end position="47"/>
    </location>
</feature>
<name>A0A0M0KAN7_9EUKA</name>
<dbReference type="InterPro" id="IPR045840">
    <property type="entry name" value="Ariadne"/>
</dbReference>
<dbReference type="Pfam" id="PF01485">
    <property type="entry name" value="IBR"/>
    <property type="match status" value="1"/>
</dbReference>
<feature type="compositionally biased region" description="Polar residues" evidence="12">
    <location>
        <begin position="15"/>
        <end position="28"/>
    </location>
</feature>
<dbReference type="InterPro" id="IPR001841">
    <property type="entry name" value="Znf_RING"/>
</dbReference>
<dbReference type="InterPro" id="IPR054694">
    <property type="entry name" value="Parkin-like_IBR"/>
</dbReference>
<dbReference type="Gene3D" id="3.30.40.10">
    <property type="entry name" value="Zinc/RING finger domain, C3HC4 (zinc finger)"/>
    <property type="match status" value="1"/>
</dbReference>
<dbReference type="FunFam" id="1.20.120.1750:FF:000002">
    <property type="entry name" value="RBR-type E3 ubiquitin transferase"/>
    <property type="match status" value="1"/>
</dbReference>
<dbReference type="GO" id="GO:0008270">
    <property type="term" value="F:zinc ion binding"/>
    <property type="evidence" value="ECO:0007669"/>
    <property type="project" value="UniProtKB-KW"/>
</dbReference>
<dbReference type="EC" id="2.3.2.31" evidence="3"/>
<dbReference type="EMBL" id="JWZX01000861">
    <property type="protein sequence ID" value="KOO35453.1"/>
    <property type="molecule type" value="Genomic_DNA"/>
</dbReference>
<feature type="region of interest" description="Disordered" evidence="12">
    <location>
        <begin position="551"/>
        <end position="571"/>
    </location>
</feature>
<protein>
    <recommendedName>
        <fullName evidence="3">RBR-type E3 ubiquitin transferase</fullName>
        <ecNumber evidence="3">2.3.2.31</ecNumber>
    </recommendedName>
</protein>
<evidence type="ECO:0000259" key="13">
    <source>
        <dbReference type="PROSITE" id="PS50089"/>
    </source>
</evidence>
<evidence type="ECO:0000256" key="10">
    <source>
        <dbReference type="PROSITE-ProRule" id="PRU00175"/>
    </source>
</evidence>
<dbReference type="Pfam" id="PF21235">
    <property type="entry name" value="UBA_ARI1"/>
    <property type="match status" value="1"/>
</dbReference>
<dbReference type="Proteomes" id="UP000037460">
    <property type="component" value="Unassembled WGS sequence"/>
</dbReference>
<dbReference type="InterPro" id="IPR048962">
    <property type="entry name" value="ARIH1-like_UBL"/>
</dbReference>
<dbReference type="SMART" id="SM00647">
    <property type="entry name" value="IBR"/>
    <property type="match status" value="2"/>
</dbReference>
<accession>A0A0M0KAN7</accession>
<evidence type="ECO:0000256" key="5">
    <source>
        <dbReference type="ARBA" id="ARBA00022723"/>
    </source>
</evidence>
<proteinExistence type="predicted"/>
<keyword evidence="8" id="KW-0833">Ubl conjugation pathway</keyword>
<dbReference type="SUPFAM" id="SSF57850">
    <property type="entry name" value="RING/U-box"/>
    <property type="match status" value="3"/>
</dbReference>
<evidence type="ECO:0000256" key="7">
    <source>
        <dbReference type="ARBA" id="ARBA00022771"/>
    </source>
</evidence>
<reference evidence="16" key="1">
    <citation type="journal article" date="2015" name="PLoS Genet.">
        <title>Genome Sequence and Transcriptome Analyses of Chrysochromulina tobin: Metabolic Tools for Enhanced Algal Fitness in the Prominent Order Prymnesiales (Haptophyceae).</title>
        <authorList>
            <person name="Hovde B.T."/>
            <person name="Deodato C.R."/>
            <person name="Hunsperger H.M."/>
            <person name="Ryken S.A."/>
            <person name="Yost W."/>
            <person name="Jha R.K."/>
            <person name="Patterson J."/>
            <person name="Monnat R.J. Jr."/>
            <person name="Barlow S.B."/>
            <person name="Starkenburg S.R."/>
            <person name="Cattolico R.A."/>
        </authorList>
    </citation>
    <scope>NUCLEOTIDE SEQUENCE</scope>
    <source>
        <strain evidence="16">CCMP291</strain>
    </source>
</reference>
<evidence type="ECO:0000313" key="15">
    <source>
        <dbReference type="EMBL" id="KOO35453.1"/>
    </source>
</evidence>
<dbReference type="SMART" id="SM00184">
    <property type="entry name" value="RING"/>
    <property type="match status" value="2"/>
</dbReference>
<dbReference type="AlphaFoldDB" id="A0A0M0KAN7"/>
<dbReference type="OrthoDB" id="10009520at2759"/>
<evidence type="ECO:0000313" key="16">
    <source>
        <dbReference type="Proteomes" id="UP000037460"/>
    </source>
</evidence>
<dbReference type="InterPro" id="IPR017907">
    <property type="entry name" value="Znf_RING_CS"/>
</dbReference>
<dbReference type="PROSITE" id="PS51873">
    <property type="entry name" value="TRIAD"/>
    <property type="match status" value="1"/>
</dbReference>
<feature type="region of interest" description="Disordered" evidence="12">
    <location>
        <begin position="1"/>
        <end position="59"/>
    </location>
</feature>
<comment type="pathway">
    <text evidence="2">Protein modification; protein ubiquitination.</text>
</comment>
<keyword evidence="5" id="KW-0479">Metal-binding</keyword>
<dbReference type="CDD" id="cd20346">
    <property type="entry name" value="BRcat_RBR_ANKIB1"/>
    <property type="match status" value="1"/>
</dbReference>
<keyword evidence="7 10" id="KW-0863">Zinc-finger</keyword>
<feature type="coiled-coil region" evidence="11">
    <location>
        <begin position="489"/>
        <end position="516"/>
    </location>
</feature>
<evidence type="ECO:0000256" key="1">
    <source>
        <dbReference type="ARBA" id="ARBA00001798"/>
    </source>
</evidence>
<evidence type="ECO:0000256" key="6">
    <source>
        <dbReference type="ARBA" id="ARBA00022737"/>
    </source>
</evidence>
<dbReference type="CDD" id="cd20356">
    <property type="entry name" value="Rcat_RBR_HHARI-like"/>
    <property type="match status" value="1"/>
</dbReference>
<dbReference type="PANTHER" id="PTHR11685">
    <property type="entry name" value="RBR FAMILY RING FINGER AND IBR DOMAIN-CONTAINING"/>
    <property type="match status" value="1"/>
</dbReference>
<evidence type="ECO:0000256" key="9">
    <source>
        <dbReference type="ARBA" id="ARBA00022833"/>
    </source>
</evidence>
<comment type="caution">
    <text evidence="15">The sequence shown here is derived from an EMBL/GenBank/DDBJ whole genome shotgun (WGS) entry which is preliminary data.</text>
</comment>
<keyword evidence="11" id="KW-0175">Coiled coil</keyword>
<gene>
    <name evidence="15" type="ORF">Ctob_015858</name>
</gene>
<dbReference type="PROSITE" id="PS50089">
    <property type="entry name" value="ZF_RING_2"/>
    <property type="match status" value="1"/>
</dbReference>
<evidence type="ECO:0000256" key="12">
    <source>
        <dbReference type="SAM" id="MobiDB-lite"/>
    </source>
</evidence>
<keyword evidence="4" id="KW-0808">Transferase</keyword>
<dbReference type="Pfam" id="PF19422">
    <property type="entry name" value="Ariadne"/>
    <property type="match status" value="1"/>
</dbReference>
<comment type="catalytic activity">
    <reaction evidence="1">
        <text>[E2 ubiquitin-conjugating enzyme]-S-ubiquitinyl-L-cysteine + [acceptor protein]-L-lysine = [E2 ubiquitin-conjugating enzyme]-L-cysteine + [acceptor protein]-N(6)-ubiquitinyl-L-lysine.</text>
        <dbReference type="EC" id="2.3.2.31"/>
    </reaction>
</comment>
<keyword evidence="6" id="KW-0677">Repeat</keyword>